<protein>
    <submittedName>
        <fullName evidence="3">DUF418 domain-containing protein</fullName>
    </submittedName>
</protein>
<keyword evidence="4" id="KW-1185">Reference proteome</keyword>
<evidence type="ECO:0000256" key="1">
    <source>
        <dbReference type="SAM" id="Phobius"/>
    </source>
</evidence>
<name>A0ABS0CWH4_9NOCA</name>
<dbReference type="RefSeq" id="WP_195130482.1">
    <property type="nucleotide sequence ID" value="NZ_JADLQX010000011.1"/>
</dbReference>
<dbReference type="PANTHER" id="PTHR30590">
    <property type="entry name" value="INNER MEMBRANE PROTEIN"/>
    <property type="match status" value="1"/>
</dbReference>
<organism evidence="3 4">
    <name type="scientific">Nocardia amamiensis</name>
    <dbReference type="NCBI Taxonomy" id="404578"/>
    <lineage>
        <taxon>Bacteria</taxon>
        <taxon>Bacillati</taxon>
        <taxon>Actinomycetota</taxon>
        <taxon>Actinomycetes</taxon>
        <taxon>Mycobacteriales</taxon>
        <taxon>Nocardiaceae</taxon>
        <taxon>Nocardia</taxon>
    </lineage>
</organism>
<feature type="transmembrane region" description="Helical" evidence="1">
    <location>
        <begin position="112"/>
        <end position="136"/>
    </location>
</feature>
<dbReference type="EMBL" id="JADLQX010000011">
    <property type="protein sequence ID" value="MBF6299204.1"/>
    <property type="molecule type" value="Genomic_DNA"/>
</dbReference>
<gene>
    <name evidence="3" type="ORF">IU459_16875</name>
</gene>
<feature type="transmembrane region" description="Helical" evidence="1">
    <location>
        <begin position="278"/>
        <end position="298"/>
    </location>
</feature>
<accession>A0ABS0CWH4</accession>
<keyword evidence="1" id="KW-1133">Transmembrane helix</keyword>
<comment type="caution">
    <text evidence="3">The sequence shown here is derived from an EMBL/GenBank/DDBJ whole genome shotgun (WGS) entry which is preliminary data.</text>
</comment>
<dbReference type="Pfam" id="PF04235">
    <property type="entry name" value="DUF418"/>
    <property type="match status" value="1"/>
</dbReference>
<dbReference type="InterPro" id="IPR052529">
    <property type="entry name" value="Bact_Transport_Assoc"/>
</dbReference>
<evidence type="ECO:0000313" key="3">
    <source>
        <dbReference type="EMBL" id="MBF6299204.1"/>
    </source>
</evidence>
<dbReference type="PANTHER" id="PTHR30590:SF3">
    <property type="entry name" value="HYPOTHETICAL MEMBRANE SPANNING PROTEIN"/>
    <property type="match status" value="1"/>
</dbReference>
<reference evidence="3 4" key="1">
    <citation type="submission" date="2020-10" db="EMBL/GenBank/DDBJ databases">
        <title>Identification of Nocardia species via Next-generation sequencing and recognition of intraspecies genetic diversity.</title>
        <authorList>
            <person name="Li P."/>
            <person name="Li P."/>
            <person name="Lu B."/>
        </authorList>
    </citation>
    <scope>NUCLEOTIDE SEQUENCE [LARGE SCALE GENOMIC DNA]</scope>
    <source>
        <strain evidence="3 4">BJ06-0157</strain>
    </source>
</reference>
<feature type="transmembrane region" description="Helical" evidence="1">
    <location>
        <begin position="179"/>
        <end position="201"/>
    </location>
</feature>
<dbReference type="Proteomes" id="UP000702209">
    <property type="component" value="Unassembled WGS sequence"/>
</dbReference>
<sequence length="333" mass="35651">MHTEAGPLRIPELDAIRGFALCGMLVVTIRQIADMAATDETGLVIPVGHALTVVFEGRFLPIFSFVFGLGFAVLLDHAAERSERPRLVLVRHLVVLGVIGLVHQQFQPGEALLPYALVGLAILLPAAVLPNWVVLIAGLAGTVGVAVALGGELALVPGLFLLGLAAARAGIVETLGERGWEIGVVFVVALPAAVLAARWEYRTPYLDLWSTPAAAVAGLLGALAYLTGFLLLLRIEPGQVLSEVLAPLGRMALTNYVGATALILLAEPRLGLAGSTDYASLLGWAAAIIVGQALFSAMWLRFFDYGPLEWAWWCVTWWTVVPIRRARVPSRRY</sequence>
<evidence type="ECO:0000259" key="2">
    <source>
        <dbReference type="Pfam" id="PF04235"/>
    </source>
</evidence>
<evidence type="ECO:0000313" key="4">
    <source>
        <dbReference type="Proteomes" id="UP000702209"/>
    </source>
</evidence>
<feature type="transmembrane region" description="Helical" evidence="1">
    <location>
        <begin position="59"/>
        <end position="75"/>
    </location>
</feature>
<proteinExistence type="predicted"/>
<feature type="transmembrane region" description="Helical" evidence="1">
    <location>
        <begin position="143"/>
        <end position="167"/>
    </location>
</feature>
<feature type="domain" description="DUF418" evidence="2">
    <location>
        <begin position="166"/>
        <end position="318"/>
    </location>
</feature>
<feature type="transmembrane region" description="Helical" evidence="1">
    <location>
        <begin position="247"/>
        <end position="266"/>
    </location>
</feature>
<dbReference type="InterPro" id="IPR007349">
    <property type="entry name" value="DUF418"/>
</dbReference>
<keyword evidence="1" id="KW-0812">Transmembrane</keyword>
<keyword evidence="1" id="KW-0472">Membrane</keyword>
<feature type="transmembrane region" description="Helical" evidence="1">
    <location>
        <begin position="213"/>
        <end position="235"/>
    </location>
</feature>
<feature type="transmembrane region" description="Helical" evidence="1">
    <location>
        <begin position="87"/>
        <end position="106"/>
    </location>
</feature>